<gene>
    <name evidence="2" type="ORF">D1614_09945</name>
</gene>
<dbReference type="Gene3D" id="2.30.30.40">
    <property type="entry name" value="SH3 Domains"/>
    <property type="match status" value="1"/>
</dbReference>
<dbReference type="AlphaFoldDB" id="A0A399SXW5"/>
<sequence>MSDEMKQCPQCDCPYGYFVREDAYACPECNHEWNPAEVADEDTLVVKDANGNILQDGDSVIVIKDLPVKGASGPIKAGTKVKRIRLVEGDHNIDCKIDGFGAMGLKSEFVRKG</sequence>
<dbReference type="SUPFAM" id="SSF57783">
    <property type="entry name" value="Zinc beta-ribbon"/>
    <property type="match status" value="1"/>
</dbReference>
<dbReference type="EMBL" id="QWGR01000004">
    <property type="protein sequence ID" value="RIJ48836.1"/>
    <property type="molecule type" value="Genomic_DNA"/>
</dbReference>
<dbReference type="InterPro" id="IPR004624">
    <property type="entry name" value="YjdM"/>
</dbReference>
<feature type="domain" description="Protein YjdM C-terminal" evidence="1">
    <location>
        <begin position="46"/>
        <end position="112"/>
    </location>
</feature>
<dbReference type="OrthoDB" id="9810131at2"/>
<dbReference type="InterPro" id="IPR013988">
    <property type="entry name" value="YjdM_C"/>
</dbReference>
<dbReference type="SUPFAM" id="SSF82057">
    <property type="entry name" value="Prokaryotic SH3-related domain"/>
    <property type="match status" value="1"/>
</dbReference>
<dbReference type="Gene3D" id="2.20.25.10">
    <property type="match status" value="1"/>
</dbReference>
<accession>A0A399SXW5</accession>
<protein>
    <submittedName>
        <fullName evidence="2">Alkylphosphonate utilization protein</fullName>
    </submittedName>
</protein>
<dbReference type="PANTHER" id="PTHR30305:SF3">
    <property type="entry name" value="PROTEIN YJDM"/>
    <property type="match status" value="1"/>
</dbReference>
<evidence type="ECO:0000313" key="2">
    <source>
        <dbReference type="EMBL" id="RIJ48836.1"/>
    </source>
</evidence>
<dbReference type="NCBIfam" id="TIGR00686">
    <property type="entry name" value="phnA"/>
    <property type="match status" value="1"/>
</dbReference>
<dbReference type="FunFam" id="2.30.30.40:FF:000013">
    <property type="entry name" value="Alkylphosphonate utilization protein PhnA"/>
    <property type="match status" value="1"/>
</dbReference>
<reference evidence="2 3" key="1">
    <citation type="submission" date="2018-08" db="EMBL/GenBank/DDBJ databases">
        <title>Pallidiluteibacterium maritimus gen. nov., sp. nov., isolated from coastal sediment.</title>
        <authorList>
            <person name="Zhou L.Y."/>
        </authorList>
    </citation>
    <scope>NUCLEOTIDE SEQUENCE [LARGE SCALE GENOMIC DNA]</scope>
    <source>
        <strain evidence="2 3">XSD2</strain>
    </source>
</reference>
<keyword evidence="3" id="KW-1185">Reference proteome</keyword>
<dbReference type="RefSeq" id="WP_119437756.1">
    <property type="nucleotide sequence ID" value="NZ_QWGR01000004.1"/>
</dbReference>
<dbReference type="PANTHER" id="PTHR30305">
    <property type="entry name" value="PROTEIN YJDM-RELATED"/>
    <property type="match status" value="1"/>
</dbReference>
<proteinExistence type="predicted"/>
<dbReference type="Proteomes" id="UP000265926">
    <property type="component" value="Unassembled WGS sequence"/>
</dbReference>
<comment type="caution">
    <text evidence="2">The sequence shown here is derived from an EMBL/GenBank/DDBJ whole genome shotgun (WGS) entry which is preliminary data.</text>
</comment>
<evidence type="ECO:0000259" key="1">
    <source>
        <dbReference type="Pfam" id="PF03831"/>
    </source>
</evidence>
<name>A0A399SXW5_9BACT</name>
<dbReference type="Pfam" id="PF03831">
    <property type="entry name" value="YjdM"/>
    <property type="match status" value="1"/>
</dbReference>
<evidence type="ECO:0000313" key="3">
    <source>
        <dbReference type="Proteomes" id="UP000265926"/>
    </source>
</evidence>
<organism evidence="2 3">
    <name type="scientific">Maribellus luteus</name>
    <dbReference type="NCBI Taxonomy" id="2305463"/>
    <lineage>
        <taxon>Bacteria</taxon>
        <taxon>Pseudomonadati</taxon>
        <taxon>Bacteroidota</taxon>
        <taxon>Bacteroidia</taxon>
        <taxon>Marinilabiliales</taxon>
        <taxon>Prolixibacteraceae</taxon>
        <taxon>Maribellus</taxon>
    </lineage>
</organism>